<dbReference type="Gene3D" id="3.40.50.1820">
    <property type="entry name" value="alpha/beta hydrolase"/>
    <property type="match status" value="1"/>
</dbReference>
<keyword evidence="2 4" id="KW-0378">Hydrolase</keyword>
<dbReference type="PANTHER" id="PTHR43798:SF33">
    <property type="entry name" value="HYDROLASE, PUTATIVE (AFU_ORTHOLOGUE AFUA_2G14860)-RELATED"/>
    <property type="match status" value="1"/>
</dbReference>
<evidence type="ECO:0000256" key="1">
    <source>
        <dbReference type="ARBA" id="ARBA00010088"/>
    </source>
</evidence>
<dbReference type="InterPro" id="IPR002410">
    <property type="entry name" value="Peptidase_S33"/>
</dbReference>
<organism evidence="4 5">
    <name type="scientific">Chitinophaga flava</name>
    <dbReference type="NCBI Taxonomy" id="2259036"/>
    <lineage>
        <taxon>Bacteria</taxon>
        <taxon>Pseudomonadati</taxon>
        <taxon>Bacteroidota</taxon>
        <taxon>Chitinophagia</taxon>
        <taxon>Chitinophagales</taxon>
        <taxon>Chitinophagaceae</taxon>
        <taxon>Chitinophaga</taxon>
    </lineage>
</organism>
<dbReference type="GO" id="GO:0008233">
    <property type="term" value="F:peptidase activity"/>
    <property type="evidence" value="ECO:0007669"/>
    <property type="project" value="InterPro"/>
</dbReference>
<evidence type="ECO:0000259" key="3">
    <source>
        <dbReference type="Pfam" id="PF12697"/>
    </source>
</evidence>
<dbReference type="EMBL" id="QFFJ01000002">
    <property type="protein sequence ID" value="RBL90156.1"/>
    <property type="molecule type" value="Genomic_DNA"/>
</dbReference>
<dbReference type="Proteomes" id="UP000253410">
    <property type="component" value="Unassembled WGS sequence"/>
</dbReference>
<dbReference type="Pfam" id="PF12697">
    <property type="entry name" value="Abhydrolase_6"/>
    <property type="match status" value="1"/>
</dbReference>
<reference evidence="4 5" key="1">
    <citation type="submission" date="2018-05" db="EMBL/GenBank/DDBJ databases">
        <title>Chitinophaga sp. K3CV102501T nov., isolated from isolated from a monsoon evergreen broad-leaved forest soil.</title>
        <authorList>
            <person name="Lv Y."/>
        </authorList>
    </citation>
    <scope>NUCLEOTIDE SEQUENCE [LARGE SCALE GENOMIC DNA]</scope>
    <source>
        <strain evidence="4 5">GDMCC 1.1325</strain>
    </source>
</reference>
<dbReference type="OrthoDB" id="9796770at2"/>
<comment type="caution">
    <text evidence="4">The sequence shown here is derived from an EMBL/GenBank/DDBJ whole genome shotgun (WGS) entry which is preliminary data.</text>
</comment>
<feature type="domain" description="AB hydrolase-1" evidence="3">
    <location>
        <begin position="92"/>
        <end position="366"/>
    </location>
</feature>
<evidence type="ECO:0000256" key="2">
    <source>
        <dbReference type="ARBA" id="ARBA00022801"/>
    </source>
</evidence>
<accession>A0A365XUW0</accession>
<dbReference type="InterPro" id="IPR029058">
    <property type="entry name" value="AB_hydrolase_fold"/>
</dbReference>
<dbReference type="InterPro" id="IPR000073">
    <property type="entry name" value="AB_hydrolase_1"/>
</dbReference>
<dbReference type="PANTHER" id="PTHR43798">
    <property type="entry name" value="MONOACYLGLYCEROL LIPASE"/>
    <property type="match status" value="1"/>
</dbReference>
<comment type="similarity">
    <text evidence="1">Belongs to the peptidase S33 family.</text>
</comment>
<gene>
    <name evidence="4" type="ORF">DF182_27195</name>
</gene>
<name>A0A365XUW0_9BACT</name>
<proteinExistence type="inferred from homology"/>
<dbReference type="RefSeq" id="WP_113618907.1">
    <property type="nucleotide sequence ID" value="NZ_QFFJ01000002.1"/>
</dbReference>
<dbReference type="InterPro" id="IPR050266">
    <property type="entry name" value="AB_hydrolase_sf"/>
</dbReference>
<dbReference type="PRINTS" id="PR00793">
    <property type="entry name" value="PROAMNOPTASE"/>
</dbReference>
<sequence length="381" mass="43456">MQPNLARATIGLTNNLYHVKNLLLLLLLFAFLPYSFGQNSDVPDKYAGGKKVITEFSKILNPNGIQENFEANIGGVKQWVFVRGQDKDNPIILFVHGGPASPMAPVTWIWQRPVEEYFTMVQYDQRASGKTYLANDTTTLGPTIHIDTYVNDAIELAEQIRKKYNKKKLILMGHSWGTIVSMRAVLKRPDLFYAYVGVGQNINTMDNERVSFEFALKEASRLKNEEALRELQSIAPYPGDKPLTRERIIIARKWPQYYGGLAAYRPEPQYFYNAPFLSPDYDKKDVAAIDQGNMFSLSRLLAEFLAVDLKNVKTFPIPVLMFMGRHDYTTPSEPTDAWLKQVKAPYKKGIWFEKSSHLIPIEEPGKFLLTLVQDVRPLALK</sequence>
<evidence type="ECO:0000313" key="4">
    <source>
        <dbReference type="EMBL" id="RBL90156.1"/>
    </source>
</evidence>
<keyword evidence="5" id="KW-1185">Reference proteome</keyword>
<dbReference type="GO" id="GO:0016020">
    <property type="term" value="C:membrane"/>
    <property type="evidence" value="ECO:0007669"/>
    <property type="project" value="TreeGrafter"/>
</dbReference>
<dbReference type="AlphaFoldDB" id="A0A365XUW0"/>
<evidence type="ECO:0000313" key="5">
    <source>
        <dbReference type="Proteomes" id="UP000253410"/>
    </source>
</evidence>
<protein>
    <submittedName>
        <fullName evidence="4">Alpha/beta hydrolase</fullName>
    </submittedName>
</protein>
<dbReference type="SUPFAM" id="SSF53474">
    <property type="entry name" value="alpha/beta-Hydrolases"/>
    <property type="match status" value="1"/>
</dbReference>
<dbReference type="GO" id="GO:0006508">
    <property type="term" value="P:proteolysis"/>
    <property type="evidence" value="ECO:0007669"/>
    <property type="project" value="InterPro"/>
</dbReference>